<evidence type="ECO:0000313" key="3">
    <source>
        <dbReference type="EMBL" id="KAJ3477961.1"/>
    </source>
</evidence>
<organism evidence="3 4">
    <name type="scientific">Meripilus lineatus</name>
    <dbReference type="NCBI Taxonomy" id="2056292"/>
    <lineage>
        <taxon>Eukaryota</taxon>
        <taxon>Fungi</taxon>
        <taxon>Dikarya</taxon>
        <taxon>Basidiomycota</taxon>
        <taxon>Agaricomycotina</taxon>
        <taxon>Agaricomycetes</taxon>
        <taxon>Polyporales</taxon>
        <taxon>Meripilaceae</taxon>
        <taxon>Meripilus</taxon>
    </lineage>
</organism>
<keyword evidence="2" id="KW-1133">Transmembrane helix</keyword>
<evidence type="ECO:0000256" key="1">
    <source>
        <dbReference type="SAM" id="MobiDB-lite"/>
    </source>
</evidence>
<dbReference type="Proteomes" id="UP001212997">
    <property type="component" value="Unassembled WGS sequence"/>
</dbReference>
<comment type="caution">
    <text evidence="3">The sequence shown here is derived from an EMBL/GenBank/DDBJ whole genome shotgun (WGS) entry which is preliminary data.</text>
</comment>
<feature type="region of interest" description="Disordered" evidence="1">
    <location>
        <begin position="183"/>
        <end position="205"/>
    </location>
</feature>
<feature type="region of interest" description="Disordered" evidence="1">
    <location>
        <begin position="1"/>
        <end position="86"/>
    </location>
</feature>
<feature type="compositionally biased region" description="Low complexity" evidence="1">
    <location>
        <begin position="194"/>
        <end position="205"/>
    </location>
</feature>
<name>A0AAD5UW00_9APHY</name>
<feature type="transmembrane region" description="Helical" evidence="2">
    <location>
        <begin position="95"/>
        <end position="115"/>
    </location>
</feature>
<keyword evidence="2" id="KW-0812">Transmembrane</keyword>
<feature type="compositionally biased region" description="Polar residues" evidence="1">
    <location>
        <begin position="53"/>
        <end position="67"/>
    </location>
</feature>
<evidence type="ECO:0000256" key="2">
    <source>
        <dbReference type="SAM" id="Phobius"/>
    </source>
</evidence>
<dbReference type="AlphaFoldDB" id="A0AAD5UW00"/>
<protein>
    <submittedName>
        <fullName evidence="3">Uncharacterized protein</fullName>
    </submittedName>
</protein>
<feature type="compositionally biased region" description="Low complexity" evidence="1">
    <location>
        <begin position="15"/>
        <end position="44"/>
    </location>
</feature>
<dbReference type="EMBL" id="JANAWD010000549">
    <property type="protein sequence ID" value="KAJ3477961.1"/>
    <property type="molecule type" value="Genomic_DNA"/>
</dbReference>
<evidence type="ECO:0000313" key="4">
    <source>
        <dbReference type="Proteomes" id="UP001212997"/>
    </source>
</evidence>
<keyword evidence="2" id="KW-0472">Membrane</keyword>
<gene>
    <name evidence="3" type="ORF">NLI96_g10099</name>
</gene>
<feature type="compositionally biased region" description="Low complexity" evidence="1">
    <location>
        <begin position="76"/>
        <end position="86"/>
    </location>
</feature>
<accession>A0AAD5UW00</accession>
<proteinExistence type="predicted"/>
<sequence>MTNIPSFRRERLSSDLDSTSFSGPSSSASSISSPTISPDSSSPLNSPVPAMASSGTGSLTMPPQTAPSGFPGGNGQSSTPDSSSSIFSTTGGPPLILVFLAAALLIGALLALLVLRRLYPQRGGLFVMRAEPGRTGKVKRFGEKPLLWDVYLDDHHHGDERVMKEKLGWQYVVPISARFISTEPPTPEGSAAQPSSNSPLSTLRSTTSTIRKFITFPRSRHNAPSSSPLIPLTETNMRAARSLRLTPKLPPAICSALNTFRSAGREIASLSRDSDASAPFSPFAFKAAGSSFGVDNFVRLYEVIRIGEGGKGAVEVPALEGGNESRRTSRMRSFFRRSGGGSS</sequence>
<reference evidence="3" key="1">
    <citation type="submission" date="2022-07" db="EMBL/GenBank/DDBJ databases">
        <title>Genome Sequence of Physisporinus lineatus.</title>
        <authorList>
            <person name="Buettner E."/>
        </authorList>
    </citation>
    <scope>NUCLEOTIDE SEQUENCE</scope>
    <source>
        <strain evidence="3">VT162</strain>
    </source>
</reference>
<keyword evidence="4" id="KW-1185">Reference proteome</keyword>
<feature type="region of interest" description="Disordered" evidence="1">
    <location>
        <begin position="321"/>
        <end position="343"/>
    </location>
</feature>